<accession>A0ABD1WR58</accession>
<evidence type="ECO:0000256" key="1">
    <source>
        <dbReference type="SAM" id="MobiDB-lite"/>
    </source>
</evidence>
<dbReference type="PANTHER" id="PTHR21032">
    <property type="entry name" value="G PATCH DOMAIN-CONTAINING PROTEIN 11"/>
    <property type="match status" value="1"/>
</dbReference>
<gene>
    <name evidence="3" type="ORF">Fot_05799</name>
</gene>
<dbReference type="InterPro" id="IPR039249">
    <property type="entry name" value="GPATCH11"/>
</dbReference>
<dbReference type="Pfam" id="PF01585">
    <property type="entry name" value="G-patch"/>
    <property type="match status" value="1"/>
</dbReference>
<dbReference type="PANTHER" id="PTHR21032:SF0">
    <property type="entry name" value="G PATCH DOMAIN-CONTAINING PROTEIN 11"/>
    <property type="match status" value="1"/>
</dbReference>
<feature type="region of interest" description="Disordered" evidence="1">
    <location>
        <begin position="78"/>
        <end position="101"/>
    </location>
</feature>
<protein>
    <submittedName>
        <fullName evidence="3">G-patch domain-containing protein</fullName>
    </submittedName>
</protein>
<organism evidence="3 4">
    <name type="scientific">Forsythia ovata</name>
    <dbReference type="NCBI Taxonomy" id="205694"/>
    <lineage>
        <taxon>Eukaryota</taxon>
        <taxon>Viridiplantae</taxon>
        <taxon>Streptophyta</taxon>
        <taxon>Embryophyta</taxon>
        <taxon>Tracheophyta</taxon>
        <taxon>Spermatophyta</taxon>
        <taxon>Magnoliopsida</taxon>
        <taxon>eudicotyledons</taxon>
        <taxon>Gunneridae</taxon>
        <taxon>Pentapetalae</taxon>
        <taxon>asterids</taxon>
        <taxon>lamiids</taxon>
        <taxon>Lamiales</taxon>
        <taxon>Oleaceae</taxon>
        <taxon>Forsythieae</taxon>
        <taxon>Forsythia</taxon>
    </lineage>
</organism>
<evidence type="ECO:0000313" key="3">
    <source>
        <dbReference type="EMBL" id="KAL2552180.1"/>
    </source>
</evidence>
<dbReference type="PROSITE" id="PS50174">
    <property type="entry name" value="G_PATCH"/>
    <property type="match status" value="1"/>
</dbReference>
<feature type="region of interest" description="Disordered" evidence="1">
    <location>
        <begin position="17"/>
        <end position="59"/>
    </location>
</feature>
<evidence type="ECO:0000313" key="4">
    <source>
        <dbReference type="Proteomes" id="UP001604277"/>
    </source>
</evidence>
<name>A0ABD1WR58_9LAMI</name>
<feature type="compositionally biased region" description="Basic residues" evidence="1">
    <location>
        <begin position="28"/>
        <end position="42"/>
    </location>
</feature>
<sequence length="101" mass="11259">MNSSKVLHKLSSFQITSSTASVSYSSNKKSKAQNRHEQKKLKRERDQIEEDQQTLERFGSAIPQSNIGFKLLKQMGYTPGSTLGKQGSGRAELVGLDMRRG</sequence>
<dbReference type="EMBL" id="JBFOLJ010000002">
    <property type="protein sequence ID" value="KAL2552180.1"/>
    <property type="molecule type" value="Genomic_DNA"/>
</dbReference>
<keyword evidence="4" id="KW-1185">Reference proteome</keyword>
<dbReference type="Proteomes" id="UP001604277">
    <property type="component" value="Unassembled WGS sequence"/>
</dbReference>
<proteinExistence type="predicted"/>
<dbReference type="AlphaFoldDB" id="A0ABD1WR58"/>
<reference evidence="4" key="1">
    <citation type="submission" date="2024-07" db="EMBL/GenBank/DDBJ databases">
        <title>Two chromosome-level genome assemblies of Korean endemic species Abeliophyllum distichum and Forsythia ovata (Oleaceae).</title>
        <authorList>
            <person name="Jang H."/>
        </authorList>
    </citation>
    <scope>NUCLEOTIDE SEQUENCE [LARGE SCALE GENOMIC DNA]</scope>
</reference>
<dbReference type="SMART" id="SM00443">
    <property type="entry name" value="G_patch"/>
    <property type="match status" value="1"/>
</dbReference>
<evidence type="ECO:0000259" key="2">
    <source>
        <dbReference type="PROSITE" id="PS50174"/>
    </source>
</evidence>
<dbReference type="InterPro" id="IPR000467">
    <property type="entry name" value="G_patch_dom"/>
</dbReference>
<feature type="domain" description="G-patch" evidence="2">
    <location>
        <begin position="64"/>
        <end position="101"/>
    </location>
</feature>
<comment type="caution">
    <text evidence="3">The sequence shown here is derived from an EMBL/GenBank/DDBJ whole genome shotgun (WGS) entry which is preliminary data.</text>
</comment>
<feature type="compositionally biased region" description="Low complexity" evidence="1">
    <location>
        <begin position="17"/>
        <end position="27"/>
    </location>
</feature>